<protein>
    <submittedName>
        <fullName evidence="2">Uncharacterized protein</fullName>
    </submittedName>
</protein>
<feature type="compositionally biased region" description="Basic and acidic residues" evidence="1">
    <location>
        <begin position="57"/>
        <end position="67"/>
    </location>
</feature>
<evidence type="ECO:0000313" key="2">
    <source>
        <dbReference type="EMBL" id="CAH1448484.1"/>
    </source>
</evidence>
<reference evidence="2 3" key="1">
    <citation type="submission" date="2022-01" db="EMBL/GenBank/DDBJ databases">
        <authorList>
            <person name="Xiong W."/>
            <person name="Schranz E."/>
        </authorList>
    </citation>
    <scope>NUCLEOTIDE SEQUENCE [LARGE SCALE GENOMIC DNA]</scope>
</reference>
<evidence type="ECO:0000313" key="3">
    <source>
        <dbReference type="Proteomes" id="UP001157418"/>
    </source>
</evidence>
<gene>
    <name evidence="2" type="ORF">LVIROSA_LOCUS34025</name>
</gene>
<sequence length="67" mass="7497">MPSSQALPATAAPIDVQSPTASDSEEYKYEEIEIEQEIKFEEEEEKVNGEELSPSIHDPDDEKVFGL</sequence>
<keyword evidence="3" id="KW-1185">Reference proteome</keyword>
<name>A0AAU9PEB4_9ASTR</name>
<dbReference type="Proteomes" id="UP001157418">
    <property type="component" value="Unassembled WGS sequence"/>
</dbReference>
<dbReference type="AlphaFoldDB" id="A0AAU9PEB4"/>
<comment type="caution">
    <text evidence="2">The sequence shown here is derived from an EMBL/GenBank/DDBJ whole genome shotgun (WGS) entry which is preliminary data.</text>
</comment>
<feature type="compositionally biased region" description="Basic and acidic residues" evidence="1">
    <location>
        <begin position="25"/>
        <end position="39"/>
    </location>
</feature>
<dbReference type="EMBL" id="CAKMRJ010005634">
    <property type="protein sequence ID" value="CAH1448484.1"/>
    <property type="molecule type" value="Genomic_DNA"/>
</dbReference>
<organism evidence="2 3">
    <name type="scientific">Lactuca virosa</name>
    <dbReference type="NCBI Taxonomy" id="75947"/>
    <lineage>
        <taxon>Eukaryota</taxon>
        <taxon>Viridiplantae</taxon>
        <taxon>Streptophyta</taxon>
        <taxon>Embryophyta</taxon>
        <taxon>Tracheophyta</taxon>
        <taxon>Spermatophyta</taxon>
        <taxon>Magnoliopsida</taxon>
        <taxon>eudicotyledons</taxon>
        <taxon>Gunneridae</taxon>
        <taxon>Pentapetalae</taxon>
        <taxon>asterids</taxon>
        <taxon>campanulids</taxon>
        <taxon>Asterales</taxon>
        <taxon>Asteraceae</taxon>
        <taxon>Cichorioideae</taxon>
        <taxon>Cichorieae</taxon>
        <taxon>Lactucinae</taxon>
        <taxon>Lactuca</taxon>
    </lineage>
</organism>
<proteinExistence type="predicted"/>
<accession>A0AAU9PEB4</accession>
<feature type="region of interest" description="Disordered" evidence="1">
    <location>
        <begin position="1"/>
        <end position="67"/>
    </location>
</feature>
<evidence type="ECO:0000256" key="1">
    <source>
        <dbReference type="SAM" id="MobiDB-lite"/>
    </source>
</evidence>